<proteinExistence type="predicted"/>
<evidence type="ECO:0000313" key="3">
    <source>
        <dbReference type="Proteomes" id="UP001225644"/>
    </source>
</evidence>
<organism evidence="2 3">
    <name type="scientific">Desulfofundulus luciae</name>
    <dbReference type="NCBI Taxonomy" id="74702"/>
    <lineage>
        <taxon>Bacteria</taxon>
        <taxon>Bacillati</taxon>
        <taxon>Bacillota</taxon>
        <taxon>Clostridia</taxon>
        <taxon>Eubacteriales</taxon>
        <taxon>Peptococcaceae</taxon>
        <taxon>Desulfofundulus</taxon>
    </lineage>
</organism>
<dbReference type="InterPro" id="IPR003812">
    <property type="entry name" value="Fido"/>
</dbReference>
<reference evidence="2 3" key="1">
    <citation type="submission" date="2023-07" db="EMBL/GenBank/DDBJ databases">
        <title>Genomic Encyclopedia of Type Strains, Phase IV (KMG-IV): sequencing the most valuable type-strain genomes for metagenomic binning, comparative biology and taxonomic classification.</title>
        <authorList>
            <person name="Goeker M."/>
        </authorList>
    </citation>
    <scope>NUCLEOTIDE SEQUENCE [LARGE SCALE GENOMIC DNA]</scope>
    <source>
        <strain evidence="2 3">DSM 12396</strain>
    </source>
</reference>
<dbReference type="RefSeq" id="WP_307401998.1">
    <property type="nucleotide sequence ID" value="NZ_JAUSUX010000011.1"/>
</dbReference>
<accession>A0ABU0B1J4</accession>
<comment type="caution">
    <text evidence="2">The sequence shown here is derived from an EMBL/GenBank/DDBJ whole genome shotgun (WGS) entry which is preliminary data.</text>
</comment>
<dbReference type="Pfam" id="PF02661">
    <property type="entry name" value="Fic"/>
    <property type="match status" value="1"/>
</dbReference>
<feature type="domain" description="Fido" evidence="1">
    <location>
        <begin position="91"/>
        <end position="228"/>
    </location>
</feature>
<dbReference type="InterPro" id="IPR036597">
    <property type="entry name" value="Fido-like_dom_sf"/>
</dbReference>
<dbReference type="PROSITE" id="PS51459">
    <property type="entry name" value="FIDO"/>
    <property type="match status" value="1"/>
</dbReference>
<dbReference type="SUPFAM" id="SSF140931">
    <property type="entry name" value="Fic-like"/>
    <property type="match status" value="1"/>
</dbReference>
<dbReference type="InterPro" id="IPR040198">
    <property type="entry name" value="Fido_containing"/>
</dbReference>
<name>A0ABU0B1J4_9FIRM</name>
<evidence type="ECO:0000259" key="1">
    <source>
        <dbReference type="PROSITE" id="PS51459"/>
    </source>
</evidence>
<protein>
    <submittedName>
        <fullName evidence="2">Fic family protein</fullName>
    </submittedName>
</protein>
<evidence type="ECO:0000313" key="2">
    <source>
        <dbReference type="EMBL" id="MDQ0286604.1"/>
    </source>
</evidence>
<dbReference type="PANTHER" id="PTHR13504:SF38">
    <property type="entry name" value="FIDO DOMAIN-CONTAINING PROTEIN"/>
    <property type="match status" value="1"/>
</dbReference>
<sequence length="245" mass="28252">MFELIDQKKKELDGLRPFPPAVAARLREFYLVEWTHHSTALEGNTLTLMETRVVLEGITVGGKTLREHLEIIDHKDAIEYVEEYVHEDIPLTETFIRDVHRLVLKSTFPDAAGRYRTGNAVIAGSKHRPPEGFQVPALMKNLVEDFNTKWSTRHPVERAAWLHWKLTHIHPFVDGNGRTARLLMNFVFMREGYPPVVFKKEERERYLTSLEEASVTGNMMSFLELVRDALLASLETFLSVVRSAR</sequence>
<gene>
    <name evidence="2" type="ORF">J2Z49_001718</name>
</gene>
<keyword evidence="3" id="KW-1185">Reference proteome</keyword>
<dbReference type="EMBL" id="JAUSUX010000011">
    <property type="protein sequence ID" value="MDQ0286604.1"/>
    <property type="molecule type" value="Genomic_DNA"/>
</dbReference>
<dbReference type="Proteomes" id="UP001225644">
    <property type="component" value="Unassembled WGS sequence"/>
</dbReference>
<dbReference type="Gene3D" id="1.10.3290.10">
    <property type="entry name" value="Fido-like domain"/>
    <property type="match status" value="1"/>
</dbReference>
<dbReference type="PANTHER" id="PTHR13504">
    <property type="entry name" value="FIDO DOMAIN-CONTAINING PROTEIN DDB_G0283145"/>
    <property type="match status" value="1"/>
</dbReference>